<evidence type="ECO:0000313" key="3">
    <source>
        <dbReference type="EMBL" id="KAE9993874.1"/>
    </source>
</evidence>
<dbReference type="InterPro" id="IPR038883">
    <property type="entry name" value="AN11006-like"/>
</dbReference>
<feature type="domain" description="DUF7730" evidence="1">
    <location>
        <begin position="89"/>
        <end position="219"/>
    </location>
</feature>
<comment type="caution">
    <text evidence="3">The sequence shown here is derived from an EMBL/GenBank/DDBJ whole genome shotgun (WGS) entry which is preliminary data.</text>
</comment>
<reference evidence="3 4" key="1">
    <citation type="submission" date="2019-07" db="EMBL/GenBank/DDBJ databases">
        <title>Venturia inaequalis Genome Resource.</title>
        <authorList>
            <person name="Lichtner F.J."/>
        </authorList>
    </citation>
    <scope>NUCLEOTIDE SEQUENCE [LARGE SCALE GENOMIC DNA]</scope>
    <source>
        <strain evidence="2">Bline_iso_100314</strain>
        <strain evidence="3 4">DMI_063113</strain>
    </source>
</reference>
<dbReference type="Pfam" id="PF24864">
    <property type="entry name" value="DUF7730"/>
    <property type="match status" value="1"/>
</dbReference>
<dbReference type="InterPro" id="IPR056632">
    <property type="entry name" value="DUF7730"/>
</dbReference>
<dbReference type="Proteomes" id="UP000490939">
    <property type="component" value="Unassembled WGS sequence"/>
</dbReference>
<evidence type="ECO:0000259" key="1">
    <source>
        <dbReference type="Pfam" id="PF24864"/>
    </source>
</evidence>
<gene>
    <name evidence="2" type="ORF">BLS_000059</name>
    <name evidence="3" type="ORF">EG327_002781</name>
</gene>
<dbReference type="EMBL" id="WNWQ01000010">
    <property type="protein sequence ID" value="KAE9985032.1"/>
    <property type="molecule type" value="Genomic_DNA"/>
</dbReference>
<proteinExistence type="predicted"/>
<keyword evidence="4" id="KW-1185">Reference proteome</keyword>
<dbReference type="PANTHER" id="PTHR42085">
    <property type="entry name" value="F-BOX DOMAIN-CONTAINING PROTEIN"/>
    <property type="match status" value="1"/>
</dbReference>
<protein>
    <recommendedName>
        <fullName evidence="1">DUF7730 domain-containing protein</fullName>
    </recommendedName>
</protein>
<dbReference type="PANTHER" id="PTHR42085:SF8">
    <property type="entry name" value="F-BOX DOMAIN-CONTAINING PROTEIN"/>
    <property type="match status" value="1"/>
</dbReference>
<sequence length="340" mass="38818">MNLSSSSTVTFTSVESRLGKATLLDIPAANTSMAETPRYSKRKRYQVTYNEIDEDEFLLPSDAEEEYEPKAKKPRISSKLLPKHKIFPFMELPAELRNRIYGFALSDGDGDVYITSTTKGYRRIAKRCTQPDCIPQFSRGYHKYRRYQGTGDDDEEESPAQNMHSFVPNLLAVSKTIYAEAACFLYGQRISLADNYTLLSFLNQIGRQHTSMLREICVKEWCSGRAHRSINFPAMTLLASATNLEFLDIDCAMGHFSSYGRMKLTAPTRAARKAFRDCYPWLEAIGKVKGRPDAAIDMIKVHPSNFAMRTHYARATGQDEEKLRENLAVFQKELRRLLRT</sequence>
<evidence type="ECO:0000313" key="4">
    <source>
        <dbReference type="Proteomes" id="UP000490939"/>
    </source>
</evidence>
<evidence type="ECO:0000313" key="2">
    <source>
        <dbReference type="EMBL" id="KAE9985032.1"/>
    </source>
</evidence>
<accession>A0A8H3VW28</accession>
<name>A0A8H3VW28_VENIN</name>
<organism evidence="3 4">
    <name type="scientific">Venturia inaequalis</name>
    <name type="common">Apple scab fungus</name>
    <dbReference type="NCBI Taxonomy" id="5025"/>
    <lineage>
        <taxon>Eukaryota</taxon>
        <taxon>Fungi</taxon>
        <taxon>Dikarya</taxon>
        <taxon>Ascomycota</taxon>
        <taxon>Pezizomycotina</taxon>
        <taxon>Dothideomycetes</taxon>
        <taxon>Pleosporomycetidae</taxon>
        <taxon>Venturiales</taxon>
        <taxon>Venturiaceae</taxon>
        <taxon>Venturia</taxon>
    </lineage>
</organism>
<dbReference type="AlphaFoldDB" id="A0A8H3VW28"/>
<dbReference type="EMBL" id="WNWR01000019">
    <property type="protein sequence ID" value="KAE9993874.1"/>
    <property type="molecule type" value="Genomic_DNA"/>
</dbReference>
<dbReference type="Proteomes" id="UP000433883">
    <property type="component" value="Unassembled WGS sequence"/>
</dbReference>